<evidence type="ECO:0000313" key="8">
    <source>
        <dbReference type="EMBL" id="KAJ9177049.1"/>
    </source>
</evidence>
<dbReference type="SUPFAM" id="SSF54160">
    <property type="entry name" value="Chromo domain-like"/>
    <property type="match status" value="1"/>
</dbReference>
<evidence type="ECO:0000256" key="3">
    <source>
        <dbReference type="ARBA" id="ARBA00022722"/>
    </source>
</evidence>
<dbReference type="Pfam" id="PF24626">
    <property type="entry name" value="SH3_Tf2-1"/>
    <property type="match status" value="1"/>
</dbReference>
<evidence type="ECO:0000313" key="9">
    <source>
        <dbReference type="Proteomes" id="UP001174677"/>
    </source>
</evidence>
<dbReference type="Pfam" id="PF17917">
    <property type="entry name" value="RT_RNaseH"/>
    <property type="match status" value="1"/>
</dbReference>
<keyword evidence="2" id="KW-0548">Nucleotidyltransferase</keyword>
<dbReference type="SUPFAM" id="SSF56672">
    <property type="entry name" value="DNA/RNA polymerases"/>
    <property type="match status" value="1"/>
</dbReference>
<keyword evidence="1" id="KW-0808">Transferase</keyword>
<proteinExistence type="predicted"/>
<dbReference type="Gene3D" id="3.30.70.270">
    <property type="match status" value="2"/>
</dbReference>
<gene>
    <name evidence="8" type="ORF">P3X46_012303</name>
</gene>
<dbReference type="InterPro" id="IPR043128">
    <property type="entry name" value="Rev_trsase/Diguanyl_cyclase"/>
</dbReference>
<evidence type="ECO:0000256" key="6">
    <source>
        <dbReference type="ARBA" id="ARBA00022918"/>
    </source>
</evidence>
<comment type="caution">
    <text evidence="8">The sequence shown here is derived from an EMBL/GenBank/DDBJ whole genome shotgun (WGS) entry which is preliminary data.</text>
</comment>
<dbReference type="Gene3D" id="3.10.10.10">
    <property type="entry name" value="HIV Type 1 Reverse Transcriptase, subunit A, domain 1"/>
    <property type="match status" value="1"/>
</dbReference>
<protein>
    <recommendedName>
        <fullName evidence="7">Reverse transcriptase domain-containing protein</fullName>
    </recommendedName>
</protein>
<dbReference type="PANTHER" id="PTHR37984">
    <property type="entry name" value="PROTEIN CBG26694"/>
    <property type="match status" value="1"/>
</dbReference>
<dbReference type="InterPro" id="IPR043502">
    <property type="entry name" value="DNA/RNA_pol_sf"/>
</dbReference>
<dbReference type="InterPro" id="IPR041373">
    <property type="entry name" value="RT_RNaseH"/>
</dbReference>
<dbReference type="CDD" id="cd09274">
    <property type="entry name" value="RNase_HI_RT_Ty3"/>
    <property type="match status" value="1"/>
</dbReference>
<organism evidence="8 9">
    <name type="scientific">Hevea brasiliensis</name>
    <name type="common">Para rubber tree</name>
    <name type="synonym">Siphonia brasiliensis</name>
    <dbReference type="NCBI Taxonomy" id="3981"/>
    <lineage>
        <taxon>Eukaryota</taxon>
        <taxon>Viridiplantae</taxon>
        <taxon>Streptophyta</taxon>
        <taxon>Embryophyta</taxon>
        <taxon>Tracheophyta</taxon>
        <taxon>Spermatophyta</taxon>
        <taxon>Magnoliopsida</taxon>
        <taxon>eudicotyledons</taxon>
        <taxon>Gunneridae</taxon>
        <taxon>Pentapetalae</taxon>
        <taxon>rosids</taxon>
        <taxon>fabids</taxon>
        <taxon>Malpighiales</taxon>
        <taxon>Euphorbiaceae</taxon>
        <taxon>Crotonoideae</taxon>
        <taxon>Micrandreae</taxon>
        <taxon>Hevea</taxon>
    </lineage>
</organism>
<keyword evidence="5" id="KW-0378">Hydrolase</keyword>
<keyword evidence="4" id="KW-0255">Endonuclease</keyword>
<evidence type="ECO:0000256" key="4">
    <source>
        <dbReference type="ARBA" id="ARBA00022759"/>
    </source>
</evidence>
<accession>A0ABQ9M9S7</accession>
<keyword evidence="3" id="KW-0540">Nuclease</keyword>
<dbReference type="CDD" id="cd01647">
    <property type="entry name" value="RT_LTR"/>
    <property type="match status" value="1"/>
</dbReference>
<sequence length="663" mass="76736">VKDVDVPKIVFRTRYGHYEFLVMPFGLTNAPAAFMDLMNRIFHPYLDRFVVVFIDDILVYSKTREEHDEHLRIVLQTLREKKLYAKLSKCDFWLNEIAFLGHIVSADGIRVDPKKIEAVMEWKPPRNTTEVRSFLGLAGYYRRFVKGFSLIAAPMTKLLHKNVRFDWNDKCQTSFEKLKAMLTEAPMLTQPVSGKDFVVYSDASHNGLGCVLMQEGKVIAYASRQLRPHEQNYPTHDLELAAIIFALKIWRHYLYGEKCYIYTDHKSLKYLPTQKELNLRQRRWIEFLKDYDCVIDYHPGKANVVADALSKKSMTTLRLLNARLSLVRDGAILAELQVRPNLLQQILDGQKADEKLMAIMSKIPEGKAADYEVKADGCLHYKGRLCVPDNGELKASILKEAHTSVYAMHPGSTKIEIVRLHGIPLSIISDRDPRFTSRFWKKLHESLASIQMAPYEALYGRKCITPVCWTELGEDKLVGPDLVKQAEEKVKSIKANLKIASHACKSYADLKRKEIEYVVGDKVFLKVSPWKKVLRFGRKGKLSPRFIGPYEVIERVGPVAYRLALPPELDKIHNVFHVSMLRRYRSDPSHVISREEIEIQPDLTYEEEPLRILKELRNKQIPLVKVLWRHHNTEEATWESEESMRQQFPQLFASGKFRGRNLN</sequence>
<dbReference type="InterPro" id="IPR056924">
    <property type="entry name" value="SH3_Tf2-1"/>
</dbReference>
<keyword evidence="6" id="KW-0695">RNA-directed DNA polymerase</keyword>
<dbReference type="InterPro" id="IPR000477">
    <property type="entry name" value="RT_dom"/>
</dbReference>
<dbReference type="PROSITE" id="PS50878">
    <property type="entry name" value="RT_POL"/>
    <property type="match status" value="1"/>
</dbReference>
<evidence type="ECO:0000256" key="5">
    <source>
        <dbReference type="ARBA" id="ARBA00022801"/>
    </source>
</evidence>
<dbReference type="Gene3D" id="3.10.20.370">
    <property type="match status" value="1"/>
</dbReference>
<name>A0ABQ9M9S7_HEVBR</name>
<feature type="non-terminal residue" evidence="8">
    <location>
        <position position="1"/>
    </location>
</feature>
<dbReference type="InterPro" id="IPR016197">
    <property type="entry name" value="Chromo-like_dom_sf"/>
</dbReference>
<evidence type="ECO:0000256" key="2">
    <source>
        <dbReference type="ARBA" id="ARBA00022695"/>
    </source>
</evidence>
<evidence type="ECO:0000256" key="1">
    <source>
        <dbReference type="ARBA" id="ARBA00022679"/>
    </source>
</evidence>
<keyword evidence="9" id="KW-1185">Reference proteome</keyword>
<evidence type="ECO:0000259" key="7">
    <source>
        <dbReference type="PROSITE" id="PS50878"/>
    </source>
</evidence>
<dbReference type="PANTHER" id="PTHR37984:SF5">
    <property type="entry name" value="PROTEIN NYNRIN-LIKE"/>
    <property type="match status" value="1"/>
</dbReference>
<dbReference type="Pfam" id="PF00078">
    <property type="entry name" value="RVT_1"/>
    <property type="match status" value="1"/>
</dbReference>
<dbReference type="Proteomes" id="UP001174677">
    <property type="component" value="Chromosome 7"/>
</dbReference>
<dbReference type="InterPro" id="IPR050951">
    <property type="entry name" value="Retrovirus_Pol_polyprotein"/>
</dbReference>
<dbReference type="EMBL" id="JARPOI010000007">
    <property type="protein sequence ID" value="KAJ9177049.1"/>
    <property type="molecule type" value="Genomic_DNA"/>
</dbReference>
<reference evidence="8" key="1">
    <citation type="journal article" date="2023" name="Plant Biotechnol. J.">
        <title>Chromosome-level wild Hevea brasiliensis genome provides new tools for genomic-assisted breeding and valuable loci to elevate rubber yield.</title>
        <authorList>
            <person name="Cheng H."/>
            <person name="Song X."/>
            <person name="Hu Y."/>
            <person name="Wu T."/>
            <person name="Yang Q."/>
            <person name="An Z."/>
            <person name="Feng S."/>
            <person name="Deng Z."/>
            <person name="Wu W."/>
            <person name="Zeng X."/>
            <person name="Tu M."/>
            <person name="Wang X."/>
            <person name="Huang H."/>
        </authorList>
    </citation>
    <scope>NUCLEOTIDE SEQUENCE</scope>
    <source>
        <strain evidence="8">MT/VB/25A 57/8</strain>
    </source>
</reference>
<feature type="domain" description="Reverse transcriptase" evidence="7">
    <location>
        <begin position="1"/>
        <end position="104"/>
    </location>
</feature>